<dbReference type="GO" id="GO:0008080">
    <property type="term" value="F:N-acetyltransferase activity"/>
    <property type="evidence" value="ECO:0007669"/>
    <property type="project" value="InterPro"/>
</dbReference>
<evidence type="ECO:0000313" key="4">
    <source>
        <dbReference type="Proteomes" id="UP000186364"/>
    </source>
</evidence>
<evidence type="ECO:0000313" key="3">
    <source>
        <dbReference type="EMBL" id="OLP58671.1"/>
    </source>
</evidence>
<dbReference type="PROSITE" id="PS51186">
    <property type="entry name" value="GNAT"/>
    <property type="match status" value="1"/>
</dbReference>
<dbReference type="OrthoDB" id="9799681at2"/>
<sequence length="162" mass="17723">MPLTIRPYASGDEAGIVDVILPIQREEFSIAITADDQPDLADIPGFYGADAGGFWVAELDEQIVGTIALKDLGNRQTALRKMFVAKTARGREIGAGQRLLDTLLAHARTKGMADIFLGTTEQFLAAHRFYEKNGFAAIAPSALPERFPRMGVDTRFYHRALG</sequence>
<dbReference type="InterPro" id="IPR050769">
    <property type="entry name" value="NAT_camello-type"/>
</dbReference>
<dbReference type="SUPFAM" id="SSF55729">
    <property type="entry name" value="Acyl-CoA N-acyltransferases (Nat)"/>
    <property type="match status" value="1"/>
</dbReference>
<reference evidence="3 4" key="1">
    <citation type="submission" date="2016-09" db="EMBL/GenBank/DDBJ databases">
        <title>Rhizobium sp. nov., a novel species isolated from the rice rhizosphere.</title>
        <authorList>
            <person name="Zhao J."/>
            <person name="Zhang X."/>
        </authorList>
    </citation>
    <scope>NUCLEOTIDE SEQUENCE [LARGE SCALE GENOMIC DNA]</scope>
    <source>
        <strain evidence="3 4">1.7048</strain>
    </source>
</reference>
<dbReference type="RefSeq" id="WP_075629095.1">
    <property type="nucleotide sequence ID" value="NZ_FOAM01000003.1"/>
</dbReference>
<dbReference type="PANTHER" id="PTHR13947">
    <property type="entry name" value="GNAT FAMILY N-ACETYLTRANSFERASE"/>
    <property type="match status" value="1"/>
</dbReference>
<keyword evidence="4" id="KW-1185">Reference proteome</keyword>
<comment type="caution">
    <text evidence="3">The sequence shown here is derived from an EMBL/GenBank/DDBJ whole genome shotgun (WGS) entry which is preliminary data.</text>
</comment>
<dbReference type="Pfam" id="PF00583">
    <property type="entry name" value="Acetyltransf_1"/>
    <property type="match status" value="1"/>
</dbReference>
<dbReference type="CDD" id="cd04301">
    <property type="entry name" value="NAT_SF"/>
    <property type="match status" value="1"/>
</dbReference>
<organism evidence="3 4">
    <name type="scientific">Xaviernesmea oryzae</name>
    <dbReference type="NCBI Taxonomy" id="464029"/>
    <lineage>
        <taxon>Bacteria</taxon>
        <taxon>Pseudomonadati</taxon>
        <taxon>Pseudomonadota</taxon>
        <taxon>Alphaproteobacteria</taxon>
        <taxon>Hyphomicrobiales</taxon>
        <taxon>Rhizobiaceae</taxon>
        <taxon>Rhizobium/Agrobacterium group</taxon>
        <taxon>Xaviernesmea</taxon>
    </lineage>
</organism>
<dbReference type="InterPro" id="IPR016181">
    <property type="entry name" value="Acyl_CoA_acyltransferase"/>
</dbReference>
<feature type="domain" description="N-acetyltransferase" evidence="2">
    <location>
        <begin position="3"/>
        <end position="155"/>
    </location>
</feature>
<proteinExistence type="predicted"/>
<dbReference type="Proteomes" id="UP000186364">
    <property type="component" value="Unassembled WGS sequence"/>
</dbReference>
<dbReference type="Gene3D" id="3.40.630.30">
    <property type="match status" value="1"/>
</dbReference>
<dbReference type="EMBL" id="MKIP01000057">
    <property type="protein sequence ID" value="OLP58671.1"/>
    <property type="molecule type" value="Genomic_DNA"/>
</dbReference>
<dbReference type="InterPro" id="IPR000182">
    <property type="entry name" value="GNAT_dom"/>
</dbReference>
<dbReference type="AlphaFoldDB" id="A0A1Q9ATK4"/>
<keyword evidence="1 3" id="KW-0808">Transferase</keyword>
<protein>
    <submittedName>
        <fullName evidence="3">GNAT family N-acetyltransferase</fullName>
    </submittedName>
</protein>
<name>A0A1Q9ATK4_9HYPH</name>
<evidence type="ECO:0000259" key="2">
    <source>
        <dbReference type="PROSITE" id="PS51186"/>
    </source>
</evidence>
<dbReference type="PANTHER" id="PTHR13947:SF37">
    <property type="entry name" value="LD18367P"/>
    <property type="match status" value="1"/>
</dbReference>
<gene>
    <name evidence="3" type="ORF">BJF93_17730</name>
</gene>
<evidence type="ECO:0000256" key="1">
    <source>
        <dbReference type="ARBA" id="ARBA00022679"/>
    </source>
</evidence>
<accession>A0A1Q9ATK4</accession>